<evidence type="ECO:0000313" key="1">
    <source>
        <dbReference type="EMBL" id="CAI9955650.1"/>
    </source>
</evidence>
<dbReference type="EMBL" id="CAXDID020000010">
    <property type="protein sequence ID" value="CAL5979335.1"/>
    <property type="molecule type" value="Genomic_DNA"/>
</dbReference>
<dbReference type="EMBL" id="CATOUU010000865">
    <property type="protein sequence ID" value="CAI9955650.1"/>
    <property type="molecule type" value="Genomic_DNA"/>
</dbReference>
<gene>
    <name evidence="1" type="ORF">HINF_LOCUS43295</name>
    <name evidence="2" type="ORF">HINF_LOCUS5482</name>
</gene>
<organism evidence="1">
    <name type="scientific">Hexamita inflata</name>
    <dbReference type="NCBI Taxonomy" id="28002"/>
    <lineage>
        <taxon>Eukaryota</taxon>
        <taxon>Metamonada</taxon>
        <taxon>Diplomonadida</taxon>
        <taxon>Hexamitidae</taxon>
        <taxon>Hexamitinae</taxon>
        <taxon>Hexamita</taxon>
    </lineage>
</organism>
<name>A0AA86QB91_9EUKA</name>
<protein>
    <submittedName>
        <fullName evidence="2">Hypothetical_protein</fullName>
    </submittedName>
</protein>
<comment type="caution">
    <text evidence="1">The sequence shown here is derived from an EMBL/GenBank/DDBJ whole genome shotgun (WGS) entry which is preliminary data.</text>
</comment>
<proteinExistence type="predicted"/>
<dbReference type="AlphaFoldDB" id="A0AA86QB91"/>
<reference evidence="2 3" key="2">
    <citation type="submission" date="2024-07" db="EMBL/GenBank/DDBJ databases">
        <authorList>
            <person name="Akdeniz Z."/>
        </authorList>
    </citation>
    <scope>NUCLEOTIDE SEQUENCE [LARGE SCALE GENOMIC DNA]</scope>
</reference>
<evidence type="ECO:0000313" key="2">
    <source>
        <dbReference type="EMBL" id="CAL5979335.1"/>
    </source>
</evidence>
<reference evidence="1" key="1">
    <citation type="submission" date="2023-06" db="EMBL/GenBank/DDBJ databases">
        <authorList>
            <person name="Kurt Z."/>
        </authorList>
    </citation>
    <scope>NUCLEOTIDE SEQUENCE</scope>
</reference>
<keyword evidence="3" id="KW-1185">Reference proteome</keyword>
<sequence>MINLVQLDKLQLLVISHAIVECYVILQLNSTYRSFQSLHPFICLLLQHQFQISYGINLHSQTCSFGTGKYIEISSDKCSKNHYPIYISSEVLEQIQFTVVGPRNAFLNQEEE</sequence>
<evidence type="ECO:0000313" key="3">
    <source>
        <dbReference type="Proteomes" id="UP001642409"/>
    </source>
</evidence>
<accession>A0AA86QB91</accession>
<dbReference type="Proteomes" id="UP001642409">
    <property type="component" value="Unassembled WGS sequence"/>
</dbReference>